<evidence type="ECO:0000256" key="1">
    <source>
        <dbReference type="SAM" id="MobiDB-lite"/>
    </source>
</evidence>
<dbReference type="PANTHER" id="PTHR38702">
    <property type="entry name" value="CALPONIN-HOMOLOGY (CH) DOMAIN-CONTAINING PROTEIN"/>
    <property type="match status" value="1"/>
</dbReference>
<feature type="region of interest" description="Disordered" evidence="1">
    <location>
        <begin position="510"/>
        <end position="545"/>
    </location>
</feature>
<name>A0A8H3GS82_9AGAM</name>
<feature type="region of interest" description="Disordered" evidence="1">
    <location>
        <begin position="354"/>
        <end position="414"/>
    </location>
</feature>
<feature type="compositionally biased region" description="Polar residues" evidence="1">
    <location>
        <begin position="405"/>
        <end position="414"/>
    </location>
</feature>
<organism evidence="2 3">
    <name type="scientific">Rhizoctonia solani</name>
    <dbReference type="NCBI Taxonomy" id="456999"/>
    <lineage>
        <taxon>Eukaryota</taxon>
        <taxon>Fungi</taxon>
        <taxon>Dikarya</taxon>
        <taxon>Basidiomycota</taxon>
        <taxon>Agaricomycotina</taxon>
        <taxon>Agaricomycetes</taxon>
        <taxon>Cantharellales</taxon>
        <taxon>Ceratobasidiaceae</taxon>
        <taxon>Rhizoctonia</taxon>
    </lineage>
</organism>
<proteinExistence type="predicted"/>
<comment type="caution">
    <text evidence="2">The sequence shown here is derived from an EMBL/GenBank/DDBJ whole genome shotgun (WGS) entry which is preliminary data.</text>
</comment>
<evidence type="ECO:0000313" key="2">
    <source>
        <dbReference type="EMBL" id="CAE6465272.1"/>
    </source>
</evidence>
<sequence length="764" mass="82876">MAEPTPPSRVMSPPPKRPTIDTTFTDSPPSQALDGSVIMEEPGELPAVNALKKSRRQTAIYPNTLRSTPKPFSRSAAKRESVMALGSIEHLQHYFTKTGLQAKQRPMIRSKGLVPAIGGRHGVGHVRAASSVTSIPELPPSPMVPISSNRIPFVHLPRTYHVDPAQLKPGAIRDLKAVEQAWRITPEGSEGDAGKARAPTDQKFDVLDTLRITAHAIRSVRDYVLALPDDHPTHTGKGLGVYRSSAFSAPGTKKDPVVQINLGVQSLASVLSANIPASPGRSLSGGSQGRIVSPTPGLTPASLPGSPARPRPSLPATSTSVSTQPFPSRPEEPIGLIRRAALDVLISLRSLEEKSRVPGAENDPSATPERPSSMLTAQDAHSASSRSNTPAFLSTSGDEADKDSATSFPPSLQSHAQALPRLRTPTGAATETVLVHGRGAVQVWSESDEEDFFADEPEKKEVWDERLVLGGGWLYRHDLDPSETEAAKTAVSRYLDVVDAIIFRGKGAGKRGWDRERRRGRKSELASGSETPATSSVMSDSEDEAASRRVSEAMRYLSVMGEQEMEQLLEEDEEGEEDEDGLPEWATAEPFGSDLIARANSLLRYLLPPHLLPCLPIIPTRDTLLNALSDGHLLCVAYNAGVRKSKKAWGFMNAESIHETALATSEEKAAGSWTFRRKENLGLWAAALKLRYVIDIVPAENAAHPTRHFHQAPQPETAHVQYAPNQFSPIVIAKHEPGWEDMLERAIWEWVNAVVTERKSVGSS</sequence>
<reference evidence="2" key="1">
    <citation type="submission" date="2021-01" db="EMBL/GenBank/DDBJ databases">
        <authorList>
            <person name="Kaushik A."/>
        </authorList>
    </citation>
    <scope>NUCLEOTIDE SEQUENCE</scope>
    <source>
        <strain evidence="2">Type strain: AG8-Rh-89/</strain>
    </source>
</reference>
<accession>A0A8H3GS82</accession>
<feature type="compositionally biased region" description="Pro residues" evidence="1">
    <location>
        <begin position="1"/>
        <end position="17"/>
    </location>
</feature>
<feature type="compositionally biased region" description="Polar residues" evidence="1">
    <location>
        <begin position="373"/>
        <end position="397"/>
    </location>
</feature>
<evidence type="ECO:0000313" key="3">
    <source>
        <dbReference type="Proteomes" id="UP000663850"/>
    </source>
</evidence>
<feature type="compositionally biased region" description="Polar residues" evidence="1">
    <location>
        <begin position="315"/>
        <end position="326"/>
    </location>
</feature>
<feature type="region of interest" description="Disordered" evidence="1">
    <location>
        <begin position="279"/>
        <end position="334"/>
    </location>
</feature>
<dbReference type="AlphaFoldDB" id="A0A8H3GS82"/>
<feature type="region of interest" description="Disordered" evidence="1">
    <location>
        <begin position="1"/>
        <end position="33"/>
    </location>
</feature>
<feature type="compositionally biased region" description="Polar residues" evidence="1">
    <location>
        <begin position="20"/>
        <end position="30"/>
    </location>
</feature>
<dbReference type="PANTHER" id="PTHR38702:SF1">
    <property type="entry name" value="CALPONIN-HOMOLOGY (CH) DOMAIN-CONTAINING PROTEIN"/>
    <property type="match status" value="1"/>
</dbReference>
<dbReference type="EMBL" id="CAJMWZ010002907">
    <property type="protein sequence ID" value="CAE6465272.1"/>
    <property type="molecule type" value="Genomic_DNA"/>
</dbReference>
<protein>
    <submittedName>
        <fullName evidence="2">Uncharacterized protein</fullName>
    </submittedName>
</protein>
<gene>
    <name evidence="2" type="ORF">RDB_LOCUS55933</name>
</gene>
<feature type="compositionally biased region" description="Polar residues" evidence="1">
    <location>
        <begin position="526"/>
        <end position="539"/>
    </location>
</feature>
<dbReference type="Proteomes" id="UP000663850">
    <property type="component" value="Unassembled WGS sequence"/>
</dbReference>